<feature type="transmembrane region" description="Helical" evidence="1">
    <location>
        <begin position="26"/>
        <end position="44"/>
    </location>
</feature>
<keyword evidence="1" id="KW-0472">Membrane</keyword>
<sequence length="432" mass="49815">MVILLFILFLILTVITYIVFKKDIMAPPFIFCAMYTFSIGLALTEYSNWELSSYSFSAFSIYFGGAIIFVMMAVLSNQSINALYGTSDYIFKENEIKNQYVNKFFLLLIIVVDLVALVLLIKDVKSLTGGGSLSHMMEVYRSLTSYSSKAQLPGYDQQLTKFVTASAYICGFLLINNFMSKNYNKYILLLALPEIIYCIYSIYLSNRLNLLQLIAALVVYYCFLKSVKNGNIIGSVKLLFKVLIVFITMLLLFYLIRLMVGRTSSSGTGVIDYLAMYVGGPVKLFDLYMQNPLKSDFWGKETFYGLIRNLRSFGLVNFPDYISHKEFRSINGIGLGNIYTAYRPWIADFGIGGMLILQSIFGLFFNSLYFLIKKINYYHHIFLLILYGYVITPVFMHPIDDHFYSMFFNLGFVSYLIIFYLIYWILTRKFKI</sequence>
<organism evidence="2 3">
    <name type="scientific">Limosilactobacillus reuteri</name>
    <name type="common">Lactobacillus reuteri</name>
    <dbReference type="NCBI Taxonomy" id="1598"/>
    <lineage>
        <taxon>Bacteria</taxon>
        <taxon>Bacillati</taxon>
        <taxon>Bacillota</taxon>
        <taxon>Bacilli</taxon>
        <taxon>Lactobacillales</taxon>
        <taxon>Lactobacillaceae</taxon>
        <taxon>Limosilactobacillus</taxon>
    </lineage>
</organism>
<feature type="transmembrane region" description="Helical" evidence="1">
    <location>
        <begin position="377"/>
        <end position="396"/>
    </location>
</feature>
<evidence type="ECO:0000313" key="2">
    <source>
        <dbReference type="EMBL" id="OUN46866.1"/>
    </source>
</evidence>
<dbReference type="Proteomes" id="UP000195868">
    <property type="component" value="Unassembled WGS sequence"/>
</dbReference>
<keyword evidence="1" id="KW-1133">Transmembrane helix</keyword>
<feature type="transmembrane region" description="Helical" evidence="1">
    <location>
        <begin position="402"/>
        <end position="426"/>
    </location>
</feature>
<feature type="transmembrane region" description="Helical" evidence="1">
    <location>
        <begin position="186"/>
        <end position="204"/>
    </location>
</feature>
<comment type="caution">
    <text evidence="2">The sequence shown here is derived from an EMBL/GenBank/DDBJ whole genome shotgun (WGS) entry which is preliminary data.</text>
</comment>
<evidence type="ECO:0000256" key="1">
    <source>
        <dbReference type="SAM" id="Phobius"/>
    </source>
</evidence>
<gene>
    <name evidence="2" type="ORF">B5G22_07140</name>
</gene>
<feature type="transmembrane region" description="Helical" evidence="1">
    <location>
        <begin position="238"/>
        <end position="256"/>
    </location>
</feature>
<proteinExistence type="predicted"/>
<feature type="transmembrane region" description="Helical" evidence="1">
    <location>
        <begin position="56"/>
        <end position="80"/>
    </location>
</feature>
<keyword evidence="1" id="KW-0812">Transmembrane</keyword>
<accession>A0A1Y3UDH8</accession>
<protein>
    <recommendedName>
        <fullName evidence="4">Oligosaccharide repeat unit polymerase</fullName>
    </recommendedName>
</protein>
<feature type="transmembrane region" description="Helical" evidence="1">
    <location>
        <begin position="210"/>
        <end position="226"/>
    </location>
</feature>
<name>A0A1Y3UDH8_LIMRT</name>
<dbReference type="AlphaFoldDB" id="A0A1Y3UDH8"/>
<evidence type="ECO:0000313" key="3">
    <source>
        <dbReference type="Proteomes" id="UP000195868"/>
    </source>
</evidence>
<feature type="transmembrane region" description="Helical" evidence="1">
    <location>
        <begin position="345"/>
        <end position="365"/>
    </location>
</feature>
<evidence type="ECO:0008006" key="4">
    <source>
        <dbReference type="Google" id="ProtNLM"/>
    </source>
</evidence>
<dbReference type="RefSeq" id="WP_087215363.1">
    <property type="nucleotide sequence ID" value="NZ_NFHN01000026.1"/>
</dbReference>
<dbReference type="NCBIfam" id="TIGR04370">
    <property type="entry name" value="glyco_rpt_poly"/>
    <property type="match status" value="1"/>
</dbReference>
<reference evidence="3" key="1">
    <citation type="submission" date="2017-04" db="EMBL/GenBank/DDBJ databases">
        <title>Function of individual gut microbiota members based on whole genome sequencing of pure cultures obtained from chicken caecum.</title>
        <authorList>
            <person name="Medvecky M."/>
            <person name="Cejkova D."/>
            <person name="Polansky O."/>
            <person name="Karasova D."/>
            <person name="Kubasova T."/>
            <person name="Cizek A."/>
            <person name="Rychlik I."/>
        </authorList>
    </citation>
    <scope>NUCLEOTIDE SEQUENCE [LARGE SCALE GENOMIC DNA]</scope>
    <source>
        <strain evidence="3">An71</strain>
    </source>
</reference>
<dbReference type="EMBL" id="NFHN01000026">
    <property type="protein sequence ID" value="OUN46866.1"/>
    <property type="molecule type" value="Genomic_DNA"/>
</dbReference>
<feature type="transmembrane region" description="Helical" evidence="1">
    <location>
        <begin position="100"/>
        <end position="121"/>
    </location>
</feature>